<evidence type="ECO:0000256" key="1">
    <source>
        <dbReference type="ARBA" id="ARBA00004123"/>
    </source>
</evidence>
<evidence type="ECO:0000313" key="8">
    <source>
        <dbReference type="EnsemblPlants" id="AUR62001835-RA:cds"/>
    </source>
</evidence>
<dbReference type="AlphaFoldDB" id="A0A803KS28"/>
<evidence type="ECO:0000256" key="5">
    <source>
        <dbReference type="ARBA" id="ARBA00023242"/>
    </source>
</evidence>
<dbReference type="GO" id="GO:0003677">
    <property type="term" value="F:DNA binding"/>
    <property type="evidence" value="ECO:0007669"/>
    <property type="project" value="UniProtKB-KW"/>
</dbReference>
<keyword evidence="4" id="KW-0804">Transcription</keyword>
<dbReference type="EnsemblPlants" id="AUR62001835-RA">
    <property type="protein sequence ID" value="AUR62001835-RA:cds"/>
    <property type="gene ID" value="AUR62001835"/>
</dbReference>
<evidence type="ECO:0000256" key="3">
    <source>
        <dbReference type="ARBA" id="ARBA00023125"/>
    </source>
</evidence>
<keyword evidence="2" id="KW-0805">Transcription regulation</keyword>
<evidence type="ECO:0000313" key="9">
    <source>
        <dbReference type="Proteomes" id="UP000596660"/>
    </source>
</evidence>
<dbReference type="OrthoDB" id="10072024at2759"/>
<evidence type="ECO:0000256" key="6">
    <source>
        <dbReference type="SAM" id="MobiDB-lite"/>
    </source>
</evidence>
<protein>
    <recommendedName>
        <fullName evidence="7">MBD domain-containing protein</fullName>
    </recommendedName>
</protein>
<dbReference type="InterPro" id="IPR016177">
    <property type="entry name" value="DNA-bd_dom_sf"/>
</dbReference>
<feature type="region of interest" description="Disordered" evidence="6">
    <location>
        <begin position="202"/>
        <end position="226"/>
    </location>
</feature>
<dbReference type="Proteomes" id="UP000596660">
    <property type="component" value="Unplaced"/>
</dbReference>
<name>A0A803KS28_CHEQI</name>
<dbReference type="Gene3D" id="3.30.890.10">
    <property type="entry name" value="Methyl-cpg-binding Protein 2, Chain A"/>
    <property type="match status" value="2"/>
</dbReference>
<dbReference type="Gramene" id="AUR62001835-RA">
    <property type="protein sequence ID" value="AUR62001835-RA:cds"/>
    <property type="gene ID" value="AUR62001835"/>
</dbReference>
<evidence type="ECO:0000256" key="4">
    <source>
        <dbReference type="ARBA" id="ARBA00023163"/>
    </source>
</evidence>
<keyword evidence="9" id="KW-1185">Reference proteome</keyword>
<proteinExistence type="predicted"/>
<comment type="subcellular location">
    <subcellularLocation>
        <location evidence="1">Nucleus</location>
    </subcellularLocation>
</comment>
<organism evidence="8 9">
    <name type="scientific">Chenopodium quinoa</name>
    <name type="common">Quinoa</name>
    <dbReference type="NCBI Taxonomy" id="63459"/>
    <lineage>
        <taxon>Eukaryota</taxon>
        <taxon>Viridiplantae</taxon>
        <taxon>Streptophyta</taxon>
        <taxon>Embryophyta</taxon>
        <taxon>Tracheophyta</taxon>
        <taxon>Spermatophyta</taxon>
        <taxon>Magnoliopsida</taxon>
        <taxon>eudicotyledons</taxon>
        <taxon>Gunneridae</taxon>
        <taxon>Pentapetalae</taxon>
        <taxon>Caryophyllales</taxon>
        <taxon>Chenopodiaceae</taxon>
        <taxon>Chenopodioideae</taxon>
        <taxon>Atripliceae</taxon>
        <taxon>Chenopodium</taxon>
    </lineage>
</organism>
<gene>
    <name evidence="8" type="primary">LOC110688476</name>
</gene>
<dbReference type="CDD" id="cd00122">
    <property type="entry name" value="MBD"/>
    <property type="match status" value="1"/>
</dbReference>
<dbReference type="GO" id="GO:0005634">
    <property type="term" value="C:nucleus"/>
    <property type="evidence" value="ECO:0007669"/>
    <property type="project" value="UniProtKB-SubCell"/>
</dbReference>
<dbReference type="PANTHER" id="PTHR12396:SF38">
    <property type="entry name" value="METHYL-CPG-BINDING DOMAIN-CONTAINING PROTEIN 7"/>
    <property type="match status" value="1"/>
</dbReference>
<feature type="domain" description="MBD" evidence="7">
    <location>
        <begin position="146"/>
        <end position="217"/>
    </location>
</feature>
<accession>A0A803KS28</accession>
<keyword evidence="5" id="KW-0539">Nucleus</keyword>
<keyword evidence="3" id="KW-0238">DNA-binding</keyword>
<evidence type="ECO:0000259" key="7">
    <source>
        <dbReference type="PROSITE" id="PS50982"/>
    </source>
</evidence>
<dbReference type="RefSeq" id="XP_021720926.1">
    <property type="nucleotide sequence ID" value="XM_021865234.1"/>
</dbReference>
<reference evidence="8" key="2">
    <citation type="submission" date="2021-03" db="UniProtKB">
        <authorList>
            <consortium name="EnsemblPlants"/>
        </authorList>
    </citation>
    <scope>IDENTIFICATION</scope>
</reference>
<reference evidence="8" key="1">
    <citation type="journal article" date="2017" name="Nature">
        <title>The genome of Chenopodium quinoa.</title>
        <authorList>
            <person name="Jarvis D.E."/>
            <person name="Ho Y.S."/>
            <person name="Lightfoot D.J."/>
            <person name="Schmoeckel S.M."/>
            <person name="Li B."/>
            <person name="Borm T.J.A."/>
            <person name="Ohyanagi H."/>
            <person name="Mineta K."/>
            <person name="Michell C.T."/>
            <person name="Saber N."/>
            <person name="Kharbatia N.M."/>
            <person name="Rupper R.R."/>
            <person name="Sharp A.R."/>
            <person name="Dally N."/>
            <person name="Boughton B.A."/>
            <person name="Woo Y.H."/>
            <person name="Gao G."/>
            <person name="Schijlen E.G.W.M."/>
            <person name="Guo X."/>
            <person name="Momin A.A."/>
            <person name="Negrao S."/>
            <person name="Al-Babili S."/>
            <person name="Gehring C."/>
            <person name="Roessner U."/>
            <person name="Jung C."/>
            <person name="Murphy K."/>
            <person name="Arold S.T."/>
            <person name="Gojobori T."/>
            <person name="van der Linden C.G."/>
            <person name="van Loo E.N."/>
            <person name="Jellen E.N."/>
            <person name="Maughan P.J."/>
            <person name="Tester M."/>
        </authorList>
    </citation>
    <scope>NUCLEOTIDE SEQUENCE [LARGE SCALE GENOMIC DNA]</scope>
    <source>
        <strain evidence="8">cv. PI 614886</strain>
    </source>
</reference>
<dbReference type="Pfam" id="PF01429">
    <property type="entry name" value="MBD"/>
    <property type="match status" value="2"/>
</dbReference>
<dbReference type="OMA" id="GWFVDEK"/>
<dbReference type="GeneID" id="110688476"/>
<dbReference type="KEGG" id="cqi:110688476"/>
<sequence>MRSPPKSPATMSAQPEPIEVVHAGKRPEMRLVPILPNIPEFELPDGWIVEVRPRGPTSSIKMSDKYYYEPGTGRKFRSLISVQRYLSGEEDVVVPRSKPSNKQPSNSLVPYQHSGTVRRIVYGGKVLRPDELEEARRAKLDDIVPETFQPKSSSILPDGWIVEEIPRKCGTRCDRYYIEPRNGQKFRSVPEVQKYLASHKHSSKSKALTLKNHSTAPRSPAPRKKNTSLKTFKTSMFRTFRTSIIDLTNPPEKINWVYSGDGRDNWSPLVEECMLPDYIKEQWEETFLLGMNGWKHRVPQLTMGESLQATNA</sequence>
<dbReference type="InterPro" id="IPR001739">
    <property type="entry name" value="Methyl_CpG_DNA-bd"/>
</dbReference>
<evidence type="ECO:0000256" key="2">
    <source>
        <dbReference type="ARBA" id="ARBA00023015"/>
    </source>
</evidence>
<feature type="domain" description="MBD" evidence="7">
    <location>
        <begin position="33"/>
        <end position="107"/>
    </location>
</feature>
<dbReference type="PROSITE" id="PS50982">
    <property type="entry name" value="MBD"/>
    <property type="match status" value="2"/>
</dbReference>
<dbReference type="PANTHER" id="PTHR12396">
    <property type="entry name" value="METHYL-CPG BINDING PROTEIN, MBD"/>
    <property type="match status" value="1"/>
</dbReference>
<dbReference type="SUPFAM" id="SSF54171">
    <property type="entry name" value="DNA-binding domain"/>
    <property type="match status" value="2"/>
</dbReference>